<proteinExistence type="predicted"/>
<evidence type="ECO:0000313" key="2">
    <source>
        <dbReference type="Proteomes" id="UP001474421"/>
    </source>
</evidence>
<keyword evidence="2" id="KW-1185">Reference proteome</keyword>
<accession>A0AAW1C624</accession>
<name>A0AAW1C624_CROAD</name>
<dbReference type="EMBL" id="JAOTOJ010000001">
    <property type="protein sequence ID" value="KAK9409397.1"/>
    <property type="molecule type" value="Genomic_DNA"/>
</dbReference>
<gene>
    <name evidence="1" type="ORF">NXF25_000572</name>
</gene>
<dbReference type="Proteomes" id="UP001474421">
    <property type="component" value="Unassembled WGS sequence"/>
</dbReference>
<organism evidence="1 2">
    <name type="scientific">Crotalus adamanteus</name>
    <name type="common">Eastern diamondback rattlesnake</name>
    <dbReference type="NCBI Taxonomy" id="8729"/>
    <lineage>
        <taxon>Eukaryota</taxon>
        <taxon>Metazoa</taxon>
        <taxon>Chordata</taxon>
        <taxon>Craniata</taxon>
        <taxon>Vertebrata</taxon>
        <taxon>Euteleostomi</taxon>
        <taxon>Lepidosauria</taxon>
        <taxon>Squamata</taxon>
        <taxon>Bifurcata</taxon>
        <taxon>Unidentata</taxon>
        <taxon>Episquamata</taxon>
        <taxon>Toxicofera</taxon>
        <taxon>Serpentes</taxon>
        <taxon>Colubroidea</taxon>
        <taxon>Viperidae</taxon>
        <taxon>Crotalinae</taxon>
        <taxon>Crotalus</taxon>
    </lineage>
</organism>
<evidence type="ECO:0000313" key="1">
    <source>
        <dbReference type="EMBL" id="KAK9409397.1"/>
    </source>
</evidence>
<reference evidence="1 2" key="1">
    <citation type="journal article" date="2024" name="Proc. Natl. Acad. Sci. U.S.A.">
        <title>The genetic regulatory architecture and epigenomic basis for age-related changes in rattlesnake venom.</title>
        <authorList>
            <person name="Hogan M.P."/>
            <person name="Holding M.L."/>
            <person name="Nystrom G.S."/>
            <person name="Colston T.J."/>
            <person name="Bartlett D.A."/>
            <person name="Mason A.J."/>
            <person name="Ellsworth S.A."/>
            <person name="Rautsaw R.M."/>
            <person name="Lawrence K.C."/>
            <person name="Strickland J.L."/>
            <person name="He B."/>
            <person name="Fraser P."/>
            <person name="Margres M.J."/>
            <person name="Gilbert D.M."/>
            <person name="Gibbs H.L."/>
            <person name="Parkinson C.L."/>
            <person name="Rokyta D.R."/>
        </authorList>
    </citation>
    <scope>NUCLEOTIDE SEQUENCE [LARGE SCALE GENOMIC DNA]</scope>
    <source>
        <strain evidence="1">DRR0105</strain>
    </source>
</reference>
<comment type="caution">
    <text evidence="1">The sequence shown here is derived from an EMBL/GenBank/DDBJ whole genome shotgun (WGS) entry which is preliminary data.</text>
</comment>
<protein>
    <submittedName>
        <fullName evidence="1">Uncharacterized protein</fullName>
    </submittedName>
</protein>
<dbReference type="AlphaFoldDB" id="A0AAW1C624"/>
<sequence>MHLCCIPMVSLSMPLILVASYRCILLQHHHAF</sequence>